<organism evidence="2 3">
    <name type="scientific">Oikopleura dioica</name>
    <name type="common">Tunicate</name>
    <dbReference type="NCBI Taxonomy" id="34765"/>
    <lineage>
        <taxon>Eukaryota</taxon>
        <taxon>Metazoa</taxon>
        <taxon>Chordata</taxon>
        <taxon>Tunicata</taxon>
        <taxon>Appendicularia</taxon>
        <taxon>Copelata</taxon>
        <taxon>Oikopleuridae</taxon>
        <taxon>Oikopleura</taxon>
    </lineage>
</organism>
<evidence type="ECO:0000313" key="3">
    <source>
        <dbReference type="Proteomes" id="UP001158576"/>
    </source>
</evidence>
<evidence type="ECO:0000313" key="2">
    <source>
        <dbReference type="EMBL" id="CAG5108080.1"/>
    </source>
</evidence>
<accession>A0ABN7T096</accession>
<protein>
    <submittedName>
        <fullName evidence="2">Oidioi.mRNA.OKI2018_I69.chr1.g3624.t1.cds</fullName>
    </submittedName>
</protein>
<feature type="transmembrane region" description="Helical" evidence="1">
    <location>
        <begin position="33"/>
        <end position="53"/>
    </location>
</feature>
<dbReference type="Proteomes" id="UP001158576">
    <property type="component" value="Chromosome 1"/>
</dbReference>
<gene>
    <name evidence="2" type="ORF">OKIOD_LOCUS12389</name>
</gene>
<keyword evidence="1" id="KW-0472">Membrane</keyword>
<sequence length="136" mass="16036">MDFDSEREKEEERNLNLIKNKPLNSDDLGEHDHFLIIFWISLCTFLVVAWLINDYWYKRHHDRVVTMSRMPSAKLLAATRMYKNGMIGRATYDTMVSEQNFRLSTMIKKTVNPIVTSVVNESCERESYNEAIQEVL</sequence>
<proteinExistence type="predicted"/>
<keyword evidence="1" id="KW-0812">Transmembrane</keyword>
<keyword evidence="1" id="KW-1133">Transmembrane helix</keyword>
<reference evidence="2 3" key="1">
    <citation type="submission" date="2021-04" db="EMBL/GenBank/DDBJ databases">
        <authorList>
            <person name="Bliznina A."/>
        </authorList>
    </citation>
    <scope>NUCLEOTIDE SEQUENCE [LARGE SCALE GENOMIC DNA]</scope>
</reference>
<keyword evidence="3" id="KW-1185">Reference proteome</keyword>
<evidence type="ECO:0000256" key="1">
    <source>
        <dbReference type="SAM" id="Phobius"/>
    </source>
</evidence>
<dbReference type="EMBL" id="OU015566">
    <property type="protein sequence ID" value="CAG5108080.1"/>
    <property type="molecule type" value="Genomic_DNA"/>
</dbReference>
<name>A0ABN7T096_OIKDI</name>